<comment type="caution">
    <text evidence="1">The sequence shown here is derived from an EMBL/GenBank/DDBJ whole genome shotgun (WGS) entry which is preliminary data.</text>
</comment>
<dbReference type="EMBL" id="BPLR01010212">
    <property type="protein sequence ID" value="GIY37743.1"/>
    <property type="molecule type" value="Genomic_DNA"/>
</dbReference>
<accession>A0AAV4T1H9</accession>
<proteinExistence type="predicted"/>
<dbReference type="Proteomes" id="UP001054945">
    <property type="component" value="Unassembled WGS sequence"/>
</dbReference>
<evidence type="ECO:0000313" key="1">
    <source>
        <dbReference type="EMBL" id="GIY37743.1"/>
    </source>
</evidence>
<sequence>MNVTCPYIKCNPLDIVVRRVLVVDRYERVQKKRMFWEERGVTQQTNMFFGERRQQQGVDDETVSKTRDACAEASFLVCKVCADGEGGPLKSSDPFIGS</sequence>
<organism evidence="1 2">
    <name type="scientific">Caerostris extrusa</name>
    <name type="common">Bark spider</name>
    <name type="synonym">Caerostris bankana</name>
    <dbReference type="NCBI Taxonomy" id="172846"/>
    <lineage>
        <taxon>Eukaryota</taxon>
        <taxon>Metazoa</taxon>
        <taxon>Ecdysozoa</taxon>
        <taxon>Arthropoda</taxon>
        <taxon>Chelicerata</taxon>
        <taxon>Arachnida</taxon>
        <taxon>Araneae</taxon>
        <taxon>Araneomorphae</taxon>
        <taxon>Entelegynae</taxon>
        <taxon>Araneoidea</taxon>
        <taxon>Araneidae</taxon>
        <taxon>Caerostris</taxon>
    </lineage>
</organism>
<gene>
    <name evidence="1" type="ORF">CEXT_166681</name>
</gene>
<name>A0AAV4T1H9_CAEEX</name>
<evidence type="ECO:0000313" key="2">
    <source>
        <dbReference type="Proteomes" id="UP001054945"/>
    </source>
</evidence>
<reference evidence="1 2" key="1">
    <citation type="submission" date="2021-06" db="EMBL/GenBank/DDBJ databases">
        <title>Caerostris extrusa draft genome.</title>
        <authorList>
            <person name="Kono N."/>
            <person name="Arakawa K."/>
        </authorList>
    </citation>
    <scope>NUCLEOTIDE SEQUENCE [LARGE SCALE GENOMIC DNA]</scope>
</reference>
<keyword evidence="2" id="KW-1185">Reference proteome</keyword>
<protein>
    <submittedName>
        <fullName evidence="1">Uncharacterized protein</fullName>
    </submittedName>
</protein>
<dbReference type="AlphaFoldDB" id="A0AAV4T1H9"/>